<dbReference type="FunFam" id="3.90.70.200:FF:000003">
    <property type="entry name" value="RNA polymerase-associated protein RTF1"/>
    <property type="match status" value="1"/>
</dbReference>
<dbReference type="GO" id="GO:0003677">
    <property type="term" value="F:DNA binding"/>
    <property type="evidence" value="ECO:0007669"/>
    <property type="project" value="InterPro"/>
</dbReference>
<protein>
    <submittedName>
        <fullName evidence="6">Putative RNA polymerase-associated protein Rtf1</fullName>
    </submittedName>
</protein>
<evidence type="ECO:0000256" key="4">
    <source>
        <dbReference type="ARBA" id="ARBA00023242"/>
    </source>
</evidence>
<dbReference type="OrthoDB" id="166375at2759"/>
<sequence>MKPFFQELIVGCFVRVGIGRSKSGTMHRLCMVKNVDVLENKTTHKYLNLVWGNETFIARWQMAMVSDSAPREEELKQWVKEVDGSGCRMPIKKDVLEKNKLYKRSTLMFTQQLL</sequence>
<dbReference type="PANTHER" id="PTHR13115:SF8">
    <property type="entry name" value="RNA POLYMERASE-ASSOCIATED PROTEIN RTF1 HOMOLOG"/>
    <property type="match status" value="1"/>
</dbReference>
<dbReference type="EMBL" id="WOCE01000020">
    <property type="protein sequence ID" value="KAE9590992.1"/>
    <property type="molecule type" value="Genomic_DNA"/>
</dbReference>
<dbReference type="Pfam" id="PF03126">
    <property type="entry name" value="Plus-3"/>
    <property type="match status" value="1"/>
</dbReference>
<evidence type="ECO:0000256" key="2">
    <source>
        <dbReference type="ARBA" id="ARBA00023015"/>
    </source>
</evidence>
<dbReference type="GO" id="GO:0016593">
    <property type="term" value="C:Cdc73/Paf1 complex"/>
    <property type="evidence" value="ECO:0007669"/>
    <property type="project" value="TreeGrafter"/>
</dbReference>
<evidence type="ECO:0000313" key="6">
    <source>
        <dbReference type="EMBL" id="KAE9590992.1"/>
    </source>
</evidence>
<dbReference type="PROSITE" id="PS51360">
    <property type="entry name" value="PLUS3"/>
    <property type="match status" value="1"/>
</dbReference>
<organism evidence="6 7">
    <name type="scientific">Lupinus albus</name>
    <name type="common">White lupine</name>
    <name type="synonym">Lupinus termis</name>
    <dbReference type="NCBI Taxonomy" id="3870"/>
    <lineage>
        <taxon>Eukaryota</taxon>
        <taxon>Viridiplantae</taxon>
        <taxon>Streptophyta</taxon>
        <taxon>Embryophyta</taxon>
        <taxon>Tracheophyta</taxon>
        <taxon>Spermatophyta</taxon>
        <taxon>Magnoliopsida</taxon>
        <taxon>eudicotyledons</taxon>
        <taxon>Gunneridae</taxon>
        <taxon>Pentapetalae</taxon>
        <taxon>rosids</taxon>
        <taxon>fabids</taxon>
        <taxon>Fabales</taxon>
        <taxon>Fabaceae</taxon>
        <taxon>Papilionoideae</taxon>
        <taxon>50 kb inversion clade</taxon>
        <taxon>genistoids sensu lato</taxon>
        <taxon>core genistoids</taxon>
        <taxon>Genisteae</taxon>
        <taxon>Lupinus</taxon>
    </lineage>
</organism>
<dbReference type="InterPro" id="IPR036128">
    <property type="entry name" value="Plus3-like_sf"/>
</dbReference>
<dbReference type="AlphaFoldDB" id="A0A6A4NNC7"/>
<comment type="caution">
    <text evidence="6">The sequence shown here is derived from an EMBL/GenBank/DDBJ whole genome shotgun (WGS) entry which is preliminary data.</text>
</comment>
<evidence type="ECO:0000256" key="1">
    <source>
        <dbReference type="ARBA" id="ARBA00004123"/>
    </source>
</evidence>
<evidence type="ECO:0000256" key="3">
    <source>
        <dbReference type="ARBA" id="ARBA00023163"/>
    </source>
</evidence>
<comment type="subcellular location">
    <subcellularLocation>
        <location evidence="1">Nucleus</location>
    </subcellularLocation>
</comment>
<dbReference type="Gene3D" id="3.90.70.200">
    <property type="entry name" value="Plus-3 domain"/>
    <property type="match status" value="1"/>
</dbReference>
<feature type="domain" description="Plus3" evidence="5">
    <location>
        <begin position="1"/>
        <end position="107"/>
    </location>
</feature>
<keyword evidence="7" id="KW-1185">Reference proteome</keyword>
<dbReference type="GO" id="GO:1990269">
    <property type="term" value="F:RNA polymerase II C-terminal domain phosphoserine binding"/>
    <property type="evidence" value="ECO:0007669"/>
    <property type="project" value="TreeGrafter"/>
</dbReference>
<dbReference type="InterPro" id="IPR004343">
    <property type="entry name" value="Plus-3_dom"/>
</dbReference>
<proteinExistence type="predicted"/>
<reference evidence="7" key="1">
    <citation type="journal article" date="2020" name="Nat. Commun.">
        <title>Genome sequence of the cluster root forming white lupin.</title>
        <authorList>
            <person name="Hufnagel B."/>
            <person name="Marques A."/>
            <person name="Soriano A."/>
            <person name="Marques L."/>
            <person name="Divol F."/>
            <person name="Doumas P."/>
            <person name="Sallet E."/>
            <person name="Mancinotti D."/>
            <person name="Carrere S."/>
            <person name="Marande W."/>
            <person name="Arribat S."/>
            <person name="Keller J."/>
            <person name="Huneau C."/>
            <person name="Blein T."/>
            <person name="Aime D."/>
            <person name="Laguerre M."/>
            <person name="Taylor J."/>
            <person name="Schubert V."/>
            <person name="Nelson M."/>
            <person name="Geu-Flores F."/>
            <person name="Crespi M."/>
            <person name="Gallardo-Guerrero K."/>
            <person name="Delaux P.-M."/>
            <person name="Salse J."/>
            <person name="Berges H."/>
            <person name="Guyot R."/>
            <person name="Gouzy J."/>
            <person name="Peret B."/>
        </authorList>
    </citation>
    <scope>NUCLEOTIDE SEQUENCE [LARGE SCALE GENOMIC DNA]</scope>
    <source>
        <strain evidence="7">cv. Amiga</strain>
    </source>
</reference>
<dbReference type="PANTHER" id="PTHR13115">
    <property type="entry name" value="RNA POLYMERASE-ASSOCIATED PROTEIN RTF1 HOMOLOG"/>
    <property type="match status" value="1"/>
</dbReference>
<evidence type="ECO:0000313" key="7">
    <source>
        <dbReference type="Proteomes" id="UP000447434"/>
    </source>
</evidence>
<keyword evidence="4" id="KW-0539">Nucleus</keyword>
<gene>
    <name evidence="6" type="ORF">Lalb_Chr20g0113451</name>
</gene>
<dbReference type="SUPFAM" id="SSF159042">
    <property type="entry name" value="Plus3-like"/>
    <property type="match status" value="1"/>
</dbReference>
<keyword evidence="2" id="KW-0805">Transcription regulation</keyword>
<dbReference type="SMART" id="SM00719">
    <property type="entry name" value="Plus3"/>
    <property type="match status" value="1"/>
</dbReference>
<dbReference type="Proteomes" id="UP000447434">
    <property type="component" value="Chromosome 20"/>
</dbReference>
<accession>A0A6A4NNC7</accession>
<name>A0A6A4NNC7_LUPAL</name>
<evidence type="ECO:0000259" key="5">
    <source>
        <dbReference type="PROSITE" id="PS51360"/>
    </source>
</evidence>
<keyword evidence="3" id="KW-0804">Transcription</keyword>